<organism evidence="1 2">
    <name type="scientific">Streblomastix strix</name>
    <dbReference type="NCBI Taxonomy" id="222440"/>
    <lineage>
        <taxon>Eukaryota</taxon>
        <taxon>Metamonada</taxon>
        <taxon>Preaxostyla</taxon>
        <taxon>Oxymonadida</taxon>
        <taxon>Streblomastigidae</taxon>
        <taxon>Streblomastix</taxon>
    </lineage>
</organism>
<dbReference type="AlphaFoldDB" id="A0A5J4UD30"/>
<protein>
    <submittedName>
        <fullName evidence="1">Uncharacterized protein</fullName>
    </submittedName>
</protein>
<sequence length="221" mass="25207">MKHKSRKGKIDTSLYESCLRCINDAIQDILTARFNSDLVKEWLRPAAIEVISIMRKKLCEALQYWLWGFCREQVQFDKQLVINCCSSDIFSVIPHLLNVIDNQEQQGMILEQQDLIGTFKSKGKLTKDEAINEVKPFDIPTPLRRSIQTRLQTPPFRVSDLPAVLDVEDGSVFLKPSASELRQSLLQSLHNVIASFCSLTFPFSIMFSSNPSDQTQALNQQ</sequence>
<reference evidence="1 2" key="1">
    <citation type="submission" date="2019-03" db="EMBL/GenBank/DDBJ databases">
        <title>Single cell metagenomics reveals metabolic interactions within the superorganism composed of flagellate Streblomastix strix and complex community of Bacteroidetes bacteria on its surface.</title>
        <authorList>
            <person name="Treitli S.C."/>
            <person name="Kolisko M."/>
            <person name="Husnik F."/>
            <person name="Keeling P."/>
            <person name="Hampl V."/>
        </authorList>
    </citation>
    <scope>NUCLEOTIDE SEQUENCE [LARGE SCALE GENOMIC DNA]</scope>
    <source>
        <strain evidence="1">ST1C</strain>
    </source>
</reference>
<gene>
    <name evidence="1" type="ORF">EZS28_036967</name>
</gene>
<comment type="caution">
    <text evidence="1">The sequence shown here is derived from an EMBL/GenBank/DDBJ whole genome shotgun (WGS) entry which is preliminary data.</text>
</comment>
<dbReference type="Proteomes" id="UP000324800">
    <property type="component" value="Unassembled WGS sequence"/>
</dbReference>
<dbReference type="EMBL" id="SNRW01018264">
    <property type="protein sequence ID" value="KAA6367505.1"/>
    <property type="molecule type" value="Genomic_DNA"/>
</dbReference>
<name>A0A5J4UD30_9EUKA</name>
<proteinExistence type="predicted"/>
<evidence type="ECO:0000313" key="2">
    <source>
        <dbReference type="Proteomes" id="UP000324800"/>
    </source>
</evidence>
<feature type="non-terminal residue" evidence="1">
    <location>
        <position position="221"/>
    </location>
</feature>
<accession>A0A5J4UD30</accession>
<evidence type="ECO:0000313" key="1">
    <source>
        <dbReference type="EMBL" id="KAA6367505.1"/>
    </source>
</evidence>